<organism evidence="12 13">
    <name type="scientific">Candidatus Geothrix odensensis</name>
    <dbReference type="NCBI Taxonomy" id="2954440"/>
    <lineage>
        <taxon>Bacteria</taxon>
        <taxon>Pseudomonadati</taxon>
        <taxon>Acidobacteriota</taxon>
        <taxon>Holophagae</taxon>
        <taxon>Holophagales</taxon>
        <taxon>Holophagaceae</taxon>
        <taxon>Geothrix</taxon>
    </lineage>
</organism>
<evidence type="ECO:0000256" key="3">
    <source>
        <dbReference type="ARBA" id="ARBA00022490"/>
    </source>
</evidence>
<dbReference type="InterPro" id="IPR029026">
    <property type="entry name" value="tRNA_m1G_MTases_N"/>
</dbReference>
<evidence type="ECO:0000256" key="7">
    <source>
        <dbReference type="ARBA" id="ARBA00022691"/>
    </source>
</evidence>
<comment type="catalytic activity">
    <reaction evidence="9 10">
        <text>uridine(1498) in 16S rRNA + S-adenosyl-L-methionine = N(3)-methyluridine(1498) in 16S rRNA + S-adenosyl-L-homocysteine + H(+)</text>
        <dbReference type="Rhea" id="RHEA:42920"/>
        <dbReference type="Rhea" id="RHEA-COMP:10283"/>
        <dbReference type="Rhea" id="RHEA-COMP:10284"/>
        <dbReference type="ChEBI" id="CHEBI:15378"/>
        <dbReference type="ChEBI" id="CHEBI:57856"/>
        <dbReference type="ChEBI" id="CHEBI:59789"/>
        <dbReference type="ChEBI" id="CHEBI:65315"/>
        <dbReference type="ChEBI" id="CHEBI:74502"/>
        <dbReference type="EC" id="2.1.1.193"/>
    </reaction>
</comment>
<dbReference type="CDD" id="cd18084">
    <property type="entry name" value="RsmE-like"/>
    <property type="match status" value="1"/>
</dbReference>
<evidence type="ECO:0000313" key="13">
    <source>
        <dbReference type="Proteomes" id="UP000709959"/>
    </source>
</evidence>
<evidence type="ECO:0000256" key="6">
    <source>
        <dbReference type="ARBA" id="ARBA00022679"/>
    </source>
</evidence>
<evidence type="ECO:0000256" key="10">
    <source>
        <dbReference type="PIRNR" id="PIRNR015601"/>
    </source>
</evidence>
<name>A0A936EZG4_9BACT</name>
<protein>
    <recommendedName>
        <fullName evidence="10">Ribosomal RNA small subunit methyltransferase E</fullName>
        <ecNumber evidence="10">2.1.1.193</ecNumber>
    </recommendedName>
</protein>
<dbReference type="InterPro" id="IPR046886">
    <property type="entry name" value="RsmE_MTase_dom"/>
</dbReference>
<keyword evidence="5 10" id="KW-0489">Methyltransferase</keyword>
<dbReference type="EC" id="2.1.1.193" evidence="10"/>
<keyword evidence="3 10" id="KW-0963">Cytoplasm</keyword>
<dbReference type="PIRSF" id="PIRSF015601">
    <property type="entry name" value="MTase_slr0722"/>
    <property type="match status" value="1"/>
</dbReference>
<gene>
    <name evidence="12" type="ORF">IPN91_01255</name>
</gene>
<comment type="function">
    <text evidence="8 10">Specifically methylates the N3 position of the uracil ring of uridine 1498 (m3U1498) in 16S rRNA. Acts on the fully assembled 30S ribosomal subunit.</text>
</comment>
<dbReference type="InterPro" id="IPR029028">
    <property type="entry name" value="Alpha/beta_knot_MTases"/>
</dbReference>
<evidence type="ECO:0000256" key="9">
    <source>
        <dbReference type="ARBA" id="ARBA00047944"/>
    </source>
</evidence>
<evidence type="ECO:0000313" key="12">
    <source>
        <dbReference type="EMBL" id="MBK8571274.1"/>
    </source>
</evidence>
<evidence type="ECO:0000256" key="5">
    <source>
        <dbReference type="ARBA" id="ARBA00022603"/>
    </source>
</evidence>
<keyword evidence="7 10" id="KW-0949">S-adenosyl-L-methionine</keyword>
<dbReference type="NCBIfam" id="TIGR00046">
    <property type="entry name" value="RsmE family RNA methyltransferase"/>
    <property type="match status" value="1"/>
</dbReference>
<dbReference type="NCBIfam" id="NF008700">
    <property type="entry name" value="PRK11713.5-4"/>
    <property type="match status" value="1"/>
</dbReference>
<dbReference type="Gene3D" id="3.40.1280.10">
    <property type="match status" value="1"/>
</dbReference>
<dbReference type="GO" id="GO:0005737">
    <property type="term" value="C:cytoplasm"/>
    <property type="evidence" value="ECO:0007669"/>
    <property type="project" value="UniProtKB-SubCell"/>
</dbReference>
<dbReference type="AlphaFoldDB" id="A0A936EZG4"/>
<comment type="caution">
    <text evidence="12">The sequence shown here is derived from an EMBL/GenBank/DDBJ whole genome shotgun (WGS) entry which is preliminary data.</text>
</comment>
<dbReference type="EMBL" id="JADKCH010000001">
    <property type="protein sequence ID" value="MBK8571274.1"/>
    <property type="molecule type" value="Genomic_DNA"/>
</dbReference>
<keyword evidence="4 10" id="KW-0698">rRNA processing</keyword>
<proteinExistence type="inferred from homology"/>
<dbReference type="GO" id="GO:0070042">
    <property type="term" value="F:rRNA (uridine-N3-)-methyltransferase activity"/>
    <property type="evidence" value="ECO:0007669"/>
    <property type="project" value="TreeGrafter"/>
</dbReference>
<comment type="similarity">
    <text evidence="2 10">Belongs to the RNA methyltransferase RsmE family.</text>
</comment>
<evidence type="ECO:0000259" key="11">
    <source>
        <dbReference type="Pfam" id="PF04452"/>
    </source>
</evidence>
<dbReference type="GO" id="GO:0070475">
    <property type="term" value="P:rRNA base methylation"/>
    <property type="evidence" value="ECO:0007669"/>
    <property type="project" value="TreeGrafter"/>
</dbReference>
<feature type="domain" description="Ribosomal RNA small subunit methyltransferase E methyltransferase" evidence="11">
    <location>
        <begin position="74"/>
        <end position="232"/>
    </location>
</feature>
<accession>A0A936EZG4</accession>
<dbReference type="Pfam" id="PF04452">
    <property type="entry name" value="Methyltrans_RNA"/>
    <property type="match status" value="1"/>
</dbReference>
<comment type="subcellular location">
    <subcellularLocation>
        <location evidence="1 10">Cytoplasm</location>
    </subcellularLocation>
</comment>
<dbReference type="SUPFAM" id="SSF75217">
    <property type="entry name" value="alpha/beta knot"/>
    <property type="match status" value="1"/>
</dbReference>
<evidence type="ECO:0000256" key="2">
    <source>
        <dbReference type="ARBA" id="ARBA00005528"/>
    </source>
</evidence>
<evidence type="ECO:0000256" key="8">
    <source>
        <dbReference type="ARBA" id="ARBA00025699"/>
    </source>
</evidence>
<sequence>MNLVLLLPEDLVAPGLARLTGRRLEHVREVHRAEVGEDLAVGLLGGAMGRGRVLRLDEGVLELDLTLDQAPPPKLPLTLVLAVPRPKVLNRVVAAAASLGVARLVLLNAWKVEKAYWASPKMKPENLHEQLLLGLEQAKDTVLPELQLARLFRPFVEDDLPALLADSTGLLAHPGIGGAAPRALAAPITLAIGPEGGWIDAEVRSLLDAGLQPLDLGPRILRTETALAALVGRLF</sequence>
<keyword evidence="6 10" id="KW-0808">Transferase</keyword>
<dbReference type="Proteomes" id="UP000709959">
    <property type="component" value="Unassembled WGS sequence"/>
</dbReference>
<evidence type="ECO:0000256" key="4">
    <source>
        <dbReference type="ARBA" id="ARBA00022552"/>
    </source>
</evidence>
<evidence type="ECO:0000256" key="1">
    <source>
        <dbReference type="ARBA" id="ARBA00004496"/>
    </source>
</evidence>
<dbReference type="PANTHER" id="PTHR30027">
    <property type="entry name" value="RIBOSOMAL RNA SMALL SUBUNIT METHYLTRANSFERASE E"/>
    <property type="match status" value="1"/>
</dbReference>
<reference evidence="12 13" key="1">
    <citation type="submission" date="2020-10" db="EMBL/GenBank/DDBJ databases">
        <title>Connecting structure to function with the recovery of over 1000 high-quality activated sludge metagenome-assembled genomes encoding full-length rRNA genes using long-read sequencing.</title>
        <authorList>
            <person name="Singleton C.M."/>
            <person name="Petriglieri F."/>
            <person name="Kristensen J.M."/>
            <person name="Kirkegaard R.H."/>
            <person name="Michaelsen T.Y."/>
            <person name="Andersen M.H."/>
            <person name="Karst S.M."/>
            <person name="Dueholm M.S."/>
            <person name="Nielsen P.H."/>
            <person name="Albertsen M."/>
        </authorList>
    </citation>
    <scope>NUCLEOTIDE SEQUENCE [LARGE SCALE GENOMIC DNA]</scope>
    <source>
        <strain evidence="12">OdNE_18-Q3-R46-58_MAXAC.008</strain>
    </source>
</reference>
<dbReference type="InterPro" id="IPR006700">
    <property type="entry name" value="RsmE"/>
</dbReference>
<dbReference type="PANTHER" id="PTHR30027:SF3">
    <property type="entry name" value="16S RRNA (URACIL(1498)-N(3))-METHYLTRANSFERASE"/>
    <property type="match status" value="1"/>
</dbReference>